<name>A0A834GH84_RHOSS</name>
<sequence length="111" mass="12581">MDFLYAPLSSEGEHYVREWNTDGKIAFFAGDWSEVHQILPYTWTNEKEQNCCPLLDQHVGYDIILVAEAVYSLSALPQLYELIKKVVCYLLSNSFQIGNAPIGWGLHGDGK</sequence>
<evidence type="ECO:0000313" key="1">
    <source>
        <dbReference type="EMBL" id="KAF7133552.1"/>
    </source>
</evidence>
<dbReference type="Proteomes" id="UP000626092">
    <property type="component" value="Unassembled WGS sequence"/>
</dbReference>
<dbReference type="EMBL" id="WJXA01000009">
    <property type="protein sequence ID" value="KAF7133552.1"/>
    <property type="molecule type" value="Genomic_DNA"/>
</dbReference>
<accession>A0A834GH84</accession>
<keyword evidence="2" id="KW-1185">Reference proteome</keyword>
<evidence type="ECO:0000313" key="2">
    <source>
        <dbReference type="Proteomes" id="UP000626092"/>
    </source>
</evidence>
<dbReference type="AlphaFoldDB" id="A0A834GH84"/>
<organism evidence="1 2">
    <name type="scientific">Rhododendron simsii</name>
    <name type="common">Sims's rhododendron</name>
    <dbReference type="NCBI Taxonomy" id="118357"/>
    <lineage>
        <taxon>Eukaryota</taxon>
        <taxon>Viridiplantae</taxon>
        <taxon>Streptophyta</taxon>
        <taxon>Embryophyta</taxon>
        <taxon>Tracheophyta</taxon>
        <taxon>Spermatophyta</taxon>
        <taxon>Magnoliopsida</taxon>
        <taxon>eudicotyledons</taxon>
        <taxon>Gunneridae</taxon>
        <taxon>Pentapetalae</taxon>
        <taxon>asterids</taxon>
        <taxon>Ericales</taxon>
        <taxon>Ericaceae</taxon>
        <taxon>Ericoideae</taxon>
        <taxon>Rhodoreae</taxon>
        <taxon>Rhododendron</taxon>
    </lineage>
</organism>
<protein>
    <submittedName>
        <fullName evidence="1">Uncharacterized protein</fullName>
    </submittedName>
</protein>
<gene>
    <name evidence="1" type="ORF">RHSIM_Rhsim09G0061000</name>
</gene>
<comment type="caution">
    <text evidence="1">The sequence shown here is derived from an EMBL/GenBank/DDBJ whole genome shotgun (WGS) entry which is preliminary data.</text>
</comment>
<reference evidence="1" key="1">
    <citation type="submission" date="2019-11" db="EMBL/GenBank/DDBJ databases">
        <authorList>
            <person name="Liu Y."/>
            <person name="Hou J."/>
            <person name="Li T.-Q."/>
            <person name="Guan C.-H."/>
            <person name="Wu X."/>
            <person name="Wu H.-Z."/>
            <person name="Ling F."/>
            <person name="Zhang R."/>
            <person name="Shi X.-G."/>
            <person name="Ren J.-P."/>
            <person name="Chen E.-F."/>
            <person name="Sun J.-M."/>
        </authorList>
    </citation>
    <scope>NUCLEOTIDE SEQUENCE</scope>
    <source>
        <strain evidence="1">Adult_tree_wgs_1</strain>
        <tissue evidence="1">Leaves</tissue>
    </source>
</reference>
<proteinExistence type="predicted"/>
<dbReference type="OrthoDB" id="10302832at2759"/>